<feature type="domain" description="CxC2-like cysteine cluster KDZ transposase-associated" evidence="2">
    <location>
        <begin position="198"/>
        <end position="303"/>
    </location>
</feature>
<accession>A0A8H7XSK7</accession>
<dbReference type="InterPro" id="IPR040521">
    <property type="entry name" value="KDZ"/>
</dbReference>
<name>A0A8H7XSK7_PSICU</name>
<proteinExistence type="predicted"/>
<organism evidence="3">
    <name type="scientific">Psilocybe cubensis</name>
    <name type="common">Psychedelic mushroom</name>
    <name type="synonym">Stropharia cubensis</name>
    <dbReference type="NCBI Taxonomy" id="181762"/>
    <lineage>
        <taxon>Eukaryota</taxon>
        <taxon>Fungi</taxon>
        <taxon>Dikarya</taxon>
        <taxon>Basidiomycota</taxon>
        <taxon>Agaricomycotina</taxon>
        <taxon>Agaricomycetes</taxon>
        <taxon>Agaricomycetidae</taxon>
        <taxon>Agaricales</taxon>
        <taxon>Agaricineae</taxon>
        <taxon>Strophariaceae</taxon>
        <taxon>Psilocybe</taxon>
    </lineage>
</organism>
<feature type="region of interest" description="Disordered" evidence="1">
    <location>
        <begin position="515"/>
        <end position="545"/>
    </location>
</feature>
<evidence type="ECO:0000259" key="2">
    <source>
        <dbReference type="Pfam" id="PF18803"/>
    </source>
</evidence>
<protein>
    <recommendedName>
        <fullName evidence="2">CxC2-like cysteine cluster KDZ transposase-associated domain-containing protein</fullName>
    </recommendedName>
</protein>
<dbReference type="Pfam" id="PF18803">
    <property type="entry name" value="CxC2"/>
    <property type="match status" value="1"/>
</dbReference>
<dbReference type="PANTHER" id="PTHR33096:SF1">
    <property type="entry name" value="CXC1-LIKE CYSTEINE CLUSTER ASSOCIATED WITH KDZ TRANSPOSASES DOMAIN-CONTAINING PROTEIN"/>
    <property type="match status" value="1"/>
</dbReference>
<dbReference type="PANTHER" id="PTHR33096">
    <property type="entry name" value="CXC2 DOMAIN-CONTAINING PROTEIN"/>
    <property type="match status" value="1"/>
</dbReference>
<evidence type="ECO:0000256" key="1">
    <source>
        <dbReference type="SAM" id="MobiDB-lite"/>
    </source>
</evidence>
<dbReference type="InterPro" id="IPR041457">
    <property type="entry name" value="CxC2_KDZ-assoc"/>
</dbReference>
<evidence type="ECO:0000313" key="3">
    <source>
        <dbReference type="EMBL" id="KAG5166062.1"/>
    </source>
</evidence>
<dbReference type="AlphaFoldDB" id="A0A8H7XSK7"/>
<dbReference type="Pfam" id="PF18758">
    <property type="entry name" value="KDZ"/>
    <property type="match status" value="2"/>
</dbReference>
<reference evidence="3" key="1">
    <citation type="submission" date="2021-02" db="EMBL/GenBank/DDBJ databases">
        <title>Psilocybe cubensis genome.</title>
        <authorList>
            <person name="Mckernan K.J."/>
            <person name="Crawford S."/>
            <person name="Trippe A."/>
            <person name="Kane L.T."/>
            <person name="Mclaughlin S."/>
        </authorList>
    </citation>
    <scope>NUCLEOTIDE SEQUENCE [LARGE SCALE GENOMIC DNA]</scope>
    <source>
        <strain evidence="3">MGC-MH-2018</strain>
    </source>
</reference>
<comment type="caution">
    <text evidence="3">The sequence shown here is derived from an EMBL/GenBank/DDBJ whole genome shotgun (WGS) entry which is preliminary data.</text>
</comment>
<dbReference type="EMBL" id="JAFIQS010000008">
    <property type="protein sequence ID" value="KAG5166062.1"/>
    <property type="molecule type" value="Genomic_DNA"/>
</dbReference>
<sequence>MGRRRKQKSFQVDEYESPDEKMVKEALKGDVHTDYLGRKQQTVRLSLPVGVDPKPFPPLMSNDSPTPTLDWVLQNETPFRVFDGDIEIQEMEDCELEALGIIKYFRRTEVQSEQSDMTENSQKKRKTHLTHPIHFWTPHIDSYVDELLRLEAPAGPLDRDCWGGVLLCTDCIVSLHKQNPLHRIEHWTGTYFRRISSKSLGLRIQLGHGNGICEVPIPAFNDSFVIISVNGIHEVALDYCGCTMAQSRPTQLLRARLFPSTVSDPKTAATFEVLEYFQMLSFNTKSSGFEFYQTLSRLTDNTGTKSPPDRYPVFMRIVREWRHVRLLKRMGRGHAESGVQGTKEGECAVLCPACPHPGINIPEDWKERPESEQWIYSLFVGIDANFQLKRMNVSNDNRDPPLNHGYAYMVEGRKFREYLNIYDSKIPDEKSNCNNHDAIKSASIRGGKGAAASGLGTVECSRHDMKRPVSVGDLQKGERYVLDIVYLVPKFHLPAHIPKCQTSFLFNLTPRVGRTDGESPERGWSSANGVASSTKEMGPGSRSDTLDDHFGDYNWRKIIGIAETFVRKAKEAIAAREEHVEAFIEFDAALPVEATTEWTRLCQAWEQDPSQINPYVIPKAKGKGATVTERDVRLKLAAEDAASLARGDTVQLHDDISPSLLIYQGLQFEELQHRIAHDSSKLGLHATSLQQSKVLERSNSLRRRIDAWISVQHLYMPVVASLRSRDDAGATDPVAVQDMKLFLPSFNTNTLQCSHLLLKCEWEYRYAQADETPTSLRALLLLRSHMYKSKYRHFRGQRMQTRSQKLLSDVQDKINYLVKTYRRIYTALENLSPSLIETSWRTVYRLLLDEDVAGLTSMDDFGSEGRKQLSWIWKVQGTGADADACTQAGMQITGCKSTIT</sequence>
<feature type="compositionally biased region" description="Polar residues" evidence="1">
    <location>
        <begin position="525"/>
        <end position="535"/>
    </location>
</feature>
<gene>
    <name evidence="3" type="ORF">JR316_008131</name>
</gene>